<sequence>MNPQLVLTIIGAVSTLMGVGLYINDGSITNAAFIPFNK</sequence>
<gene>
    <name evidence="2" type="ORF">METZ01_LOCUS249269</name>
</gene>
<protein>
    <submittedName>
        <fullName evidence="2">Uncharacterized protein</fullName>
    </submittedName>
</protein>
<feature type="transmembrane region" description="Helical" evidence="1">
    <location>
        <begin position="6"/>
        <end position="23"/>
    </location>
</feature>
<keyword evidence="1" id="KW-0812">Transmembrane</keyword>
<dbReference type="EMBL" id="UINC01066081">
    <property type="protein sequence ID" value="SVB96415.1"/>
    <property type="molecule type" value="Genomic_DNA"/>
</dbReference>
<organism evidence="2">
    <name type="scientific">marine metagenome</name>
    <dbReference type="NCBI Taxonomy" id="408172"/>
    <lineage>
        <taxon>unclassified sequences</taxon>
        <taxon>metagenomes</taxon>
        <taxon>ecological metagenomes</taxon>
    </lineage>
</organism>
<evidence type="ECO:0000256" key="1">
    <source>
        <dbReference type="SAM" id="Phobius"/>
    </source>
</evidence>
<keyword evidence="1" id="KW-0472">Membrane</keyword>
<name>A0A382IAP5_9ZZZZ</name>
<accession>A0A382IAP5</accession>
<proteinExistence type="predicted"/>
<evidence type="ECO:0000313" key="2">
    <source>
        <dbReference type="EMBL" id="SVB96415.1"/>
    </source>
</evidence>
<keyword evidence="1" id="KW-1133">Transmembrane helix</keyword>
<reference evidence="2" key="1">
    <citation type="submission" date="2018-05" db="EMBL/GenBank/DDBJ databases">
        <authorList>
            <person name="Lanie J.A."/>
            <person name="Ng W.-L."/>
            <person name="Kazmierczak K.M."/>
            <person name="Andrzejewski T.M."/>
            <person name="Davidsen T.M."/>
            <person name="Wayne K.J."/>
            <person name="Tettelin H."/>
            <person name="Glass J.I."/>
            <person name="Rusch D."/>
            <person name="Podicherti R."/>
            <person name="Tsui H.-C.T."/>
            <person name="Winkler M.E."/>
        </authorList>
    </citation>
    <scope>NUCLEOTIDE SEQUENCE</scope>
</reference>
<dbReference type="AlphaFoldDB" id="A0A382IAP5"/>